<dbReference type="AlphaFoldDB" id="A0A381YKV3"/>
<reference evidence="1" key="1">
    <citation type="submission" date="2018-05" db="EMBL/GenBank/DDBJ databases">
        <authorList>
            <person name="Lanie J.A."/>
            <person name="Ng W.-L."/>
            <person name="Kazmierczak K.M."/>
            <person name="Andrzejewski T.M."/>
            <person name="Davidsen T.M."/>
            <person name="Wayne K.J."/>
            <person name="Tettelin H."/>
            <person name="Glass J.I."/>
            <person name="Rusch D."/>
            <person name="Podicherti R."/>
            <person name="Tsui H.-C.T."/>
            <person name="Winkler M.E."/>
        </authorList>
    </citation>
    <scope>NUCLEOTIDE SEQUENCE</scope>
</reference>
<gene>
    <name evidence="1" type="ORF">METZ01_LOCUS130518</name>
</gene>
<accession>A0A381YKV3</accession>
<feature type="non-terminal residue" evidence="1">
    <location>
        <position position="1"/>
    </location>
</feature>
<sequence>VAKVDSIDIVEPISEKTCFHHWIIGDPDGPTSSGKCKLCGTQRDFMNYFEGSSWGSDISLDQLGKSTGATREASYVSVAPSITYDEEE</sequence>
<name>A0A381YKV3_9ZZZZ</name>
<evidence type="ECO:0000313" key="1">
    <source>
        <dbReference type="EMBL" id="SVA77664.1"/>
    </source>
</evidence>
<dbReference type="EMBL" id="UINC01018480">
    <property type="protein sequence ID" value="SVA77664.1"/>
    <property type="molecule type" value="Genomic_DNA"/>
</dbReference>
<protein>
    <submittedName>
        <fullName evidence="1">Uncharacterized protein</fullName>
    </submittedName>
</protein>
<proteinExistence type="predicted"/>
<organism evidence="1">
    <name type="scientific">marine metagenome</name>
    <dbReference type="NCBI Taxonomy" id="408172"/>
    <lineage>
        <taxon>unclassified sequences</taxon>
        <taxon>metagenomes</taxon>
        <taxon>ecological metagenomes</taxon>
    </lineage>
</organism>